<keyword evidence="3" id="KW-1185">Reference proteome</keyword>
<sequence length="403" mass="45651">MIEKEEKKITTILTTSPTPSLPSTELISSILHSFTTHCPRLLKSPIIVVFDTTDKISANPRLKRGEASLDTGEKYALYRENVKRLVLSCYSHCPSQENRDPQDERESQESQNYQGGTGTSESGTTTTDTDTEVDEEEEKEDMKKWTTKAEYGLPYPTNEVELSITQTKNGGVTFITPSTRLGFGLAVRSALRLVQTEYVWVQQHDWVLVEDIPVADLLGVMSLSSSSSTSSSSISQETSITGSTGSQSSEEKEVSPTEENIPIKYITFPSIRTLTYTKQPYVLDFPLLRNYARTLTGTFTAPSGAEVPLTPLFFWFDKPHIAQTKHYLERVFPNRLAMRRGEFIEDKIGQVARGQMKEGLWERWACWLFYPEDGRKLCLRHLQGRTWRGEEGDLLRRFGYGDL</sequence>
<feature type="region of interest" description="Disordered" evidence="1">
    <location>
        <begin position="226"/>
        <end position="256"/>
    </location>
</feature>
<dbReference type="OrthoDB" id="414322at2759"/>
<dbReference type="AlphaFoldDB" id="A0A5N6TLQ3"/>
<organism evidence="2 3">
    <name type="scientific">Aspergillus avenaceus</name>
    <dbReference type="NCBI Taxonomy" id="36643"/>
    <lineage>
        <taxon>Eukaryota</taxon>
        <taxon>Fungi</taxon>
        <taxon>Dikarya</taxon>
        <taxon>Ascomycota</taxon>
        <taxon>Pezizomycotina</taxon>
        <taxon>Eurotiomycetes</taxon>
        <taxon>Eurotiomycetidae</taxon>
        <taxon>Eurotiales</taxon>
        <taxon>Aspergillaceae</taxon>
        <taxon>Aspergillus</taxon>
        <taxon>Aspergillus subgen. Circumdati</taxon>
    </lineage>
</organism>
<feature type="region of interest" description="Disordered" evidence="1">
    <location>
        <begin position="94"/>
        <end position="145"/>
    </location>
</feature>
<dbReference type="Proteomes" id="UP000325780">
    <property type="component" value="Unassembled WGS sequence"/>
</dbReference>
<proteinExistence type="predicted"/>
<feature type="compositionally biased region" description="Low complexity" evidence="1">
    <location>
        <begin position="119"/>
        <end position="128"/>
    </location>
</feature>
<evidence type="ECO:0000313" key="2">
    <source>
        <dbReference type="EMBL" id="KAE8147039.1"/>
    </source>
</evidence>
<feature type="compositionally biased region" description="Acidic residues" evidence="1">
    <location>
        <begin position="129"/>
        <end position="139"/>
    </location>
</feature>
<reference evidence="2 3" key="1">
    <citation type="submission" date="2019-04" db="EMBL/GenBank/DDBJ databases">
        <title>Friends and foes A comparative genomics study of 23 Aspergillus species from section Flavi.</title>
        <authorList>
            <consortium name="DOE Joint Genome Institute"/>
            <person name="Kjaerbolling I."/>
            <person name="Vesth T."/>
            <person name="Frisvad J.C."/>
            <person name="Nybo J.L."/>
            <person name="Theobald S."/>
            <person name="Kildgaard S."/>
            <person name="Isbrandt T."/>
            <person name="Kuo A."/>
            <person name="Sato A."/>
            <person name="Lyhne E.K."/>
            <person name="Kogle M.E."/>
            <person name="Wiebenga A."/>
            <person name="Kun R.S."/>
            <person name="Lubbers R.J."/>
            <person name="Makela M.R."/>
            <person name="Barry K."/>
            <person name="Chovatia M."/>
            <person name="Clum A."/>
            <person name="Daum C."/>
            <person name="Haridas S."/>
            <person name="He G."/>
            <person name="LaButti K."/>
            <person name="Lipzen A."/>
            <person name="Mondo S."/>
            <person name="Riley R."/>
            <person name="Salamov A."/>
            <person name="Simmons B.A."/>
            <person name="Magnuson J.K."/>
            <person name="Henrissat B."/>
            <person name="Mortensen U.H."/>
            <person name="Larsen T.O."/>
            <person name="Devries R.P."/>
            <person name="Grigoriev I.V."/>
            <person name="Machida M."/>
            <person name="Baker S.E."/>
            <person name="Andersen M.R."/>
        </authorList>
    </citation>
    <scope>NUCLEOTIDE SEQUENCE [LARGE SCALE GENOMIC DNA]</scope>
    <source>
        <strain evidence="2 3">IBT 18842</strain>
    </source>
</reference>
<feature type="compositionally biased region" description="Low complexity" evidence="1">
    <location>
        <begin position="226"/>
        <end position="248"/>
    </location>
</feature>
<protein>
    <submittedName>
        <fullName evidence="2">Uncharacterized protein</fullName>
    </submittedName>
</protein>
<accession>A0A5N6TLQ3</accession>
<name>A0A5N6TLQ3_ASPAV</name>
<evidence type="ECO:0000313" key="3">
    <source>
        <dbReference type="Proteomes" id="UP000325780"/>
    </source>
</evidence>
<dbReference type="EMBL" id="ML742229">
    <property type="protein sequence ID" value="KAE8147039.1"/>
    <property type="molecule type" value="Genomic_DNA"/>
</dbReference>
<feature type="compositionally biased region" description="Basic and acidic residues" evidence="1">
    <location>
        <begin position="97"/>
        <end position="108"/>
    </location>
</feature>
<gene>
    <name evidence="2" type="ORF">BDV25DRAFT_143125</name>
</gene>
<evidence type="ECO:0000256" key="1">
    <source>
        <dbReference type="SAM" id="MobiDB-lite"/>
    </source>
</evidence>